<dbReference type="InterPro" id="IPR004657">
    <property type="entry name" value="MenA"/>
</dbReference>
<dbReference type="GO" id="GO:0005886">
    <property type="term" value="C:plasma membrane"/>
    <property type="evidence" value="ECO:0007669"/>
    <property type="project" value="UniProtKB-SubCell"/>
</dbReference>
<evidence type="ECO:0000256" key="5">
    <source>
        <dbReference type="ARBA" id="ARBA00022692"/>
    </source>
</evidence>
<feature type="transmembrane region" description="Helical" evidence="8">
    <location>
        <begin position="180"/>
        <end position="199"/>
    </location>
</feature>
<proteinExistence type="inferred from homology"/>
<feature type="transmembrane region" description="Helical" evidence="8">
    <location>
        <begin position="124"/>
        <end position="144"/>
    </location>
</feature>
<feature type="transmembrane region" description="Helical" evidence="8">
    <location>
        <begin position="21"/>
        <end position="39"/>
    </location>
</feature>
<evidence type="ECO:0000313" key="11">
    <source>
        <dbReference type="Proteomes" id="UP000727490"/>
    </source>
</evidence>
<comment type="subcellular location">
    <subcellularLocation>
        <location evidence="8">Cell membrane</location>
        <topology evidence="8">Multi-pass membrane protein</topology>
    </subcellularLocation>
    <subcellularLocation>
        <location evidence="1">Membrane</location>
        <topology evidence="1">Multi-pass membrane protein</topology>
    </subcellularLocation>
</comment>
<keyword evidence="3 8" id="KW-1003">Cell membrane</keyword>
<evidence type="ECO:0000256" key="2">
    <source>
        <dbReference type="ARBA" id="ARBA00022428"/>
    </source>
</evidence>
<dbReference type="PANTHER" id="PTHR13929">
    <property type="entry name" value="1,4-DIHYDROXY-2-NAPHTHOATE OCTAPRENYLTRANSFERASE"/>
    <property type="match status" value="1"/>
</dbReference>
<comment type="pathway">
    <text evidence="8">Quinol/quinone metabolism; menaquinone biosynthesis; menaquinol from 1,4-dihydroxy-2-naphthoate: step 1/2.</text>
</comment>
<feature type="transmembrane region" description="Helical" evidence="8">
    <location>
        <begin position="220"/>
        <end position="244"/>
    </location>
</feature>
<gene>
    <name evidence="8" type="primary">menA</name>
    <name evidence="10" type="ORF">EGN73_02570</name>
</gene>
<dbReference type="NCBIfam" id="NF004750">
    <property type="entry name" value="PRK06080.1-2"/>
    <property type="match status" value="1"/>
</dbReference>
<name>A0A951IRL6_9BACT</name>
<sequence length="303" mass="33282">MDISLTSKKQAWLHAIRLRTLPLALSSILMGSFLAAYHGQFIWEVFLLASLTTIFLQVLSNLANDYGDSVHGADSLDRKGPIRAVQSGVISLNEMKQAMIILGVLSFLSGLSLLYISLGDWKLFFLFLGLGLLAIYAAVTYTSGSKPYGYIGLGDISVFIFFGLLGVAGTYFLHTLSFDLIILLPAIALGCFSTAVLNINNIRDIDSDILAGKRSIPVRIGRKAAVSYNWALILLGNLLLPVFTFYTSQWTVMLAWLVLPFMLYIGMGIQRKKEAAELDPFLKKMAISTLIWVLLFGLGLVIA</sequence>
<dbReference type="PANTHER" id="PTHR13929:SF0">
    <property type="entry name" value="UBIA PRENYLTRANSFERASE DOMAIN-CONTAINING PROTEIN 1"/>
    <property type="match status" value="1"/>
</dbReference>
<dbReference type="EC" id="2.5.1.74" evidence="8 9"/>
<evidence type="ECO:0000256" key="8">
    <source>
        <dbReference type="HAMAP-Rule" id="MF_01937"/>
    </source>
</evidence>
<evidence type="ECO:0000313" key="10">
    <source>
        <dbReference type="EMBL" id="MBW3466700.1"/>
    </source>
</evidence>
<reference evidence="10 11" key="1">
    <citation type="journal article" date="2020" name="Syst. Appl. Microbiol.">
        <title>Arthrospiribacter ruber gen. nov., sp. nov., a novel bacterium isolated from Arthrospira cultures.</title>
        <authorList>
            <person name="Waleron M."/>
            <person name="Misztak A."/>
            <person name="Waleron M.M."/>
            <person name="Furmaniak M."/>
            <person name="Mrozik A."/>
            <person name="Waleron K."/>
        </authorList>
    </citation>
    <scope>NUCLEOTIDE SEQUENCE [LARGE SCALE GENOMIC DNA]</scope>
    <source>
        <strain evidence="10 11">DPMB0001</strain>
    </source>
</reference>
<dbReference type="Proteomes" id="UP000727490">
    <property type="component" value="Unassembled WGS sequence"/>
</dbReference>
<accession>A0A951IRL6</accession>
<evidence type="ECO:0000256" key="1">
    <source>
        <dbReference type="ARBA" id="ARBA00004141"/>
    </source>
</evidence>
<feature type="transmembrane region" description="Helical" evidence="8">
    <location>
        <begin position="281"/>
        <end position="302"/>
    </location>
</feature>
<dbReference type="RefSeq" id="WP_219287001.1">
    <property type="nucleotide sequence ID" value="NZ_RPHB01000001.1"/>
</dbReference>
<evidence type="ECO:0000256" key="3">
    <source>
        <dbReference type="ARBA" id="ARBA00022475"/>
    </source>
</evidence>
<comment type="caution">
    <text evidence="10">The sequence shown here is derived from an EMBL/GenBank/DDBJ whole genome shotgun (WGS) entry which is preliminary data.</text>
</comment>
<dbReference type="GO" id="GO:0042371">
    <property type="term" value="P:vitamin K biosynthetic process"/>
    <property type="evidence" value="ECO:0007669"/>
    <property type="project" value="TreeGrafter"/>
</dbReference>
<dbReference type="GO" id="GO:0046428">
    <property type="term" value="F:1,4-dihydroxy-2-naphthoate polyprenyltransferase activity"/>
    <property type="evidence" value="ECO:0007669"/>
    <property type="project" value="UniProtKB-UniRule"/>
</dbReference>
<dbReference type="Pfam" id="PF01040">
    <property type="entry name" value="UbiA"/>
    <property type="match status" value="1"/>
</dbReference>
<dbReference type="PIRSF" id="PIRSF005355">
    <property type="entry name" value="UBIAD1"/>
    <property type="match status" value="1"/>
</dbReference>
<dbReference type="GO" id="GO:0009234">
    <property type="term" value="P:menaquinone biosynthetic process"/>
    <property type="evidence" value="ECO:0007669"/>
    <property type="project" value="UniProtKB-UniRule"/>
</dbReference>
<comment type="similarity">
    <text evidence="8">Belongs to the MenA family. Type 1 subfamily.</text>
</comment>
<comment type="function">
    <text evidence="8">Conversion of 1,4-dihydroxy-2-naphthoate (DHNA) to demethylmenaquinone (DMK).</text>
</comment>
<evidence type="ECO:0000256" key="9">
    <source>
        <dbReference type="NCBIfam" id="TIGR00751"/>
    </source>
</evidence>
<comment type="catalytic activity">
    <reaction evidence="8">
        <text>an all-trans-polyprenyl diphosphate + 1,4-dihydroxy-2-naphthoate + H(+) = a 2-demethylmenaquinol + CO2 + diphosphate</text>
        <dbReference type="Rhea" id="RHEA:26478"/>
        <dbReference type="Rhea" id="RHEA-COMP:9563"/>
        <dbReference type="Rhea" id="RHEA-COMP:9564"/>
        <dbReference type="ChEBI" id="CHEBI:11173"/>
        <dbReference type="ChEBI" id="CHEBI:15378"/>
        <dbReference type="ChEBI" id="CHEBI:16526"/>
        <dbReference type="ChEBI" id="CHEBI:33019"/>
        <dbReference type="ChEBI" id="CHEBI:55437"/>
        <dbReference type="ChEBI" id="CHEBI:58914"/>
        <dbReference type="EC" id="2.5.1.74"/>
    </reaction>
</comment>
<dbReference type="InterPro" id="IPR000537">
    <property type="entry name" value="UbiA_prenyltransferase"/>
</dbReference>
<organism evidence="10 11">
    <name type="scientific">Arthrospiribacter ruber</name>
    <dbReference type="NCBI Taxonomy" id="2487934"/>
    <lineage>
        <taxon>Bacteria</taxon>
        <taxon>Pseudomonadati</taxon>
        <taxon>Bacteroidota</taxon>
        <taxon>Cytophagia</taxon>
        <taxon>Cytophagales</taxon>
        <taxon>Cyclobacteriaceae</taxon>
        <taxon>Arthrospiribacter</taxon>
    </lineage>
</organism>
<dbReference type="EMBL" id="RPHB01000001">
    <property type="protein sequence ID" value="MBW3466700.1"/>
    <property type="molecule type" value="Genomic_DNA"/>
</dbReference>
<keyword evidence="2 8" id="KW-0474">Menaquinone biosynthesis</keyword>
<dbReference type="CDD" id="cd13962">
    <property type="entry name" value="PT_UbiA_UBIAD1"/>
    <property type="match status" value="1"/>
</dbReference>
<dbReference type="InterPro" id="IPR026046">
    <property type="entry name" value="UBIAD1"/>
</dbReference>
<evidence type="ECO:0000256" key="6">
    <source>
        <dbReference type="ARBA" id="ARBA00022989"/>
    </source>
</evidence>
<feature type="transmembrane region" description="Helical" evidence="8">
    <location>
        <begin position="250"/>
        <end position="269"/>
    </location>
</feature>
<dbReference type="AlphaFoldDB" id="A0A951IRL6"/>
<keyword evidence="4 8" id="KW-0808">Transferase</keyword>
<feature type="transmembrane region" description="Helical" evidence="8">
    <location>
        <begin position="156"/>
        <end position="174"/>
    </location>
</feature>
<evidence type="ECO:0000256" key="4">
    <source>
        <dbReference type="ARBA" id="ARBA00022679"/>
    </source>
</evidence>
<keyword evidence="6 8" id="KW-1133">Transmembrane helix</keyword>
<dbReference type="NCBIfam" id="TIGR00751">
    <property type="entry name" value="menA"/>
    <property type="match status" value="1"/>
</dbReference>
<keyword evidence="5 8" id="KW-0812">Transmembrane</keyword>
<dbReference type="HAMAP" id="MF_01937">
    <property type="entry name" value="MenA_1"/>
    <property type="match status" value="1"/>
</dbReference>
<evidence type="ECO:0000256" key="7">
    <source>
        <dbReference type="ARBA" id="ARBA00023136"/>
    </source>
</evidence>
<keyword evidence="7 8" id="KW-0472">Membrane</keyword>
<feature type="transmembrane region" description="Helical" evidence="8">
    <location>
        <begin position="98"/>
        <end position="118"/>
    </location>
</feature>
<protein>
    <recommendedName>
        <fullName evidence="8 9">1,4-dihydroxy-2-naphthoate octaprenyltransferase</fullName>
        <shortName evidence="8">DHNA-octaprenyltransferase</shortName>
        <ecNumber evidence="8 9">2.5.1.74</ecNumber>
    </recommendedName>
</protein>
<keyword evidence="11" id="KW-1185">Reference proteome</keyword>